<dbReference type="SUPFAM" id="SSF55729">
    <property type="entry name" value="Acyl-CoA N-acyltransferases (Nat)"/>
    <property type="match status" value="1"/>
</dbReference>
<dbReference type="InterPro" id="IPR053144">
    <property type="entry name" value="Acetyltransferase_Butenolide"/>
</dbReference>
<dbReference type="PANTHER" id="PTHR43233">
    <property type="entry name" value="FAMILY N-ACETYLTRANSFERASE, PUTATIVE (AFU_ORTHOLOGUE AFUA_6G03350)-RELATED"/>
    <property type="match status" value="1"/>
</dbReference>
<keyword evidence="3" id="KW-1185">Reference proteome</keyword>
<dbReference type="InterPro" id="IPR000182">
    <property type="entry name" value="GNAT_dom"/>
</dbReference>
<sequence>MEKMVNRQGVNFLLSDDKSKLELSVIHGYLTQCYWSAGISEILVAKAIANSLCFGLYLNQQQIGFARVTTDKATFAYLADVFVLSEYEQRGLGTTLIDFLLQHPDLQGLRRFMLCTRDAHGLYKKFGFTGVENPEIMMQLNKPDLYIKALAN</sequence>
<evidence type="ECO:0000313" key="2">
    <source>
        <dbReference type="EMBL" id="GLX79211.1"/>
    </source>
</evidence>
<protein>
    <submittedName>
        <fullName evidence="2">N-acetyltransferase</fullName>
    </submittedName>
</protein>
<dbReference type="CDD" id="cd04301">
    <property type="entry name" value="NAT_SF"/>
    <property type="match status" value="1"/>
</dbReference>
<organism evidence="2 3">
    <name type="scientific">Thalassotalea insulae</name>
    <dbReference type="NCBI Taxonomy" id="2056778"/>
    <lineage>
        <taxon>Bacteria</taxon>
        <taxon>Pseudomonadati</taxon>
        <taxon>Pseudomonadota</taxon>
        <taxon>Gammaproteobacteria</taxon>
        <taxon>Alteromonadales</taxon>
        <taxon>Colwelliaceae</taxon>
        <taxon>Thalassotalea</taxon>
    </lineage>
</organism>
<accession>A0ABQ6GTD7</accession>
<comment type="caution">
    <text evidence="2">The sequence shown here is derived from an EMBL/GenBank/DDBJ whole genome shotgun (WGS) entry which is preliminary data.</text>
</comment>
<evidence type="ECO:0000259" key="1">
    <source>
        <dbReference type="PROSITE" id="PS51186"/>
    </source>
</evidence>
<gene>
    <name evidence="2" type="ORF">tinsulaeT_25510</name>
</gene>
<dbReference type="EMBL" id="BSST01000001">
    <property type="protein sequence ID" value="GLX79211.1"/>
    <property type="molecule type" value="Genomic_DNA"/>
</dbReference>
<dbReference type="PANTHER" id="PTHR43233:SF1">
    <property type="entry name" value="FAMILY N-ACETYLTRANSFERASE, PUTATIVE (AFU_ORTHOLOGUE AFUA_6G03350)-RELATED"/>
    <property type="match status" value="1"/>
</dbReference>
<name>A0ABQ6GTD7_9GAMM</name>
<dbReference type="Pfam" id="PF00583">
    <property type="entry name" value="Acetyltransf_1"/>
    <property type="match status" value="1"/>
</dbReference>
<dbReference type="Gene3D" id="3.40.630.30">
    <property type="match status" value="1"/>
</dbReference>
<dbReference type="RefSeq" id="WP_284245112.1">
    <property type="nucleotide sequence ID" value="NZ_BSST01000001.1"/>
</dbReference>
<reference evidence="2 3" key="1">
    <citation type="submission" date="2023-03" db="EMBL/GenBank/DDBJ databases">
        <title>Draft genome sequence of Thalassotalea insulae KCTC 62186T.</title>
        <authorList>
            <person name="Sawabe T."/>
        </authorList>
    </citation>
    <scope>NUCLEOTIDE SEQUENCE [LARGE SCALE GENOMIC DNA]</scope>
    <source>
        <strain evidence="2 3">KCTC 62186</strain>
    </source>
</reference>
<feature type="domain" description="N-acetyltransferase" evidence="1">
    <location>
        <begin position="13"/>
        <end position="143"/>
    </location>
</feature>
<dbReference type="InterPro" id="IPR016181">
    <property type="entry name" value="Acyl_CoA_acyltransferase"/>
</dbReference>
<dbReference type="Proteomes" id="UP001157186">
    <property type="component" value="Unassembled WGS sequence"/>
</dbReference>
<dbReference type="PROSITE" id="PS51186">
    <property type="entry name" value="GNAT"/>
    <property type="match status" value="1"/>
</dbReference>
<proteinExistence type="predicted"/>
<evidence type="ECO:0000313" key="3">
    <source>
        <dbReference type="Proteomes" id="UP001157186"/>
    </source>
</evidence>